<dbReference type="PANTHER" id="PTHR10696:SF49">
    <property type="entry name" value="TAUD_TFDA-LIKE DOMAIN-CONTAINING PROTEIN"/>
    <property type="match status" value="1"/>
</dbReference>
<evidence type="ECO:0000256" key="1">
    <source>
        <dbReference type="ARBA" id="ARBA00023002"/>
    </source>
</evidence>
<protein>
    <recommendedName>
        <fullName evidence="2">TauD/TfdA-like domain-containing protein</fullName>
    </recommendedName>
</protein>
<gene>
    <name evidence="4" type="ORF">PgNI_08807</name>
</gene>
<dbReference type="AlphaFoldDB" id="A0A6P8AU47"/>
<evidence type="ECO:0000313" key="3">
    <source>
        <dbReference type="Proteomes" id="UP000515153"/>
    </source>
</evidence>
<dbReference type="PANTHER" id="PTHR10696">
    <property type="entry name" value="GAMMA-BUTYROBETAINE HYDROXYLASE-RELATED"/>
    <property type="match status" value="1"/>
</dbReference>
<proteinExistence type="predicted"/>
<dbReference type="Gene3D" id="3.60.130.10">
    <property type="entry name" value="Clavaminate synthase-like"/>
    <property type="match status" value="1"/>
</dbReference>
<dbReference type="SUPFAM" id="SSF51197">
    <property type="entry name" value="Clavaminate synthase-like"/>
    <property type="match status" value="1"/>
</dbReference>
<organism evidence="3 4">
    <name type="scientific">Pyricularia grisea</name>
    <name type="common">Crabgrass-specific blast fungus</name>
    <name type="synonym">Magnaporthe grisea</name>
    <dbReference type="NCBI Taxonomy" id="148305"/>
    <lineage>
        <taxon>Eukaryota</taxon>
        <taxon>Fungi</taxon>
        <taxon>Dikarya</taxon>
        <taxon>Ascomycota</taxon>
        <taxon>Pezizomycotina</taxon>
        <taxon>Sordariomycetes</taxon>
        <taxon>Sordariomycetidae</taxon>
        <taxon>Magnaporthales</taxon>
        <taxon>Pyriculariaceae</taxon>
        <taxon>Pyricularia</taxon>
    </lineage>
</organism>
<dbReference type="InterPro" id="IPR003819">
    <property type="entry name" value="TauD/TfdA-like"/>
</dbReference>
<evidence type="ECO:0000259" key="2">
    <source>
        <dbReference type="Pfam" id="PF02668"/>
    </source>
</evidence>
<dbReference type="Pfam" id="PF02668">
    <property type="entry name" value="TauD"/>
    <property type="match status" value="1"/>
</dbReference>
<feature type="domain" description="TauD/TfdA-like" evidence="2">
    <location>
        <begin position="77"/>
        <end position="324"/>
    </location>
</feature>
<dbReference type="GeneID" id="41963705"/>
<name>A0A6P8AU47_PYRGI</name>
<dbReference type="InterPro" id="IPR042098">
    <property type="entry name" value="TauD-like_sf"/>
</dbReference>
<keyword evidence="1" id="KW-0560">Oxidoreductase</keyword>
<dbReference type="InterPro" id="IPR050411">
    <property type="entry name" value="AlphaKG_dependent_hydroxylases"/>
</dbReference>
<sequence>MTSVQTTPAHTLSPAVAEQGQLPAGFPTVLDSNLAWIGADFKNAENYTYQLTDADITEIDDAVKHFKSLDLKGSQVTRDTFPLRALGAILDGVSAEIYEGRGFGLIRGLDAKKYSTEDLTLIYLGVQSYVADQRGRQDAKGNMLVHVIQDQTNQVAANHHRHSNKAITFHTDEDGDVIGWLTRGQAAEGGSSVIASAYAIYNLLALEHPELISALASPFTFSIPKVERRPAIFYHEGRLIVNFGRTPLIGSKAHPRDQKLPLPTNEQLKALDLVEEIAHRVELRIMTQPGDIHFINNMAVLHRRDAFTNDGTQSQFGRRHLVRVRCRDSRRGWSIPKDLEAAWDNAFSIDVRRGESWNLEPKSELYFPLRKNPN</sequence>
<reference evidence="3 4" key="1">
    <citation type="journal article" date="2019" name="Mol. Biol. Evol.">
        <title>Blast fungal genomes show frequent chromosomal changes, gene gains and losses, and effector gene turnover.</title>
        <authorList>
            <person name="Gomez Luciano L.B."/>
            <person name="Jason Tsai I."/>
            <person name="Chuma I."/>
            <person name="Tosa Y."/>
            <person name="Chen Y.H."/>
            <person name="Li J.Y."/>
            <person name="Li M.Y."/>
            <person name="Jade Lu M.Y."/>
            <person name="Nakayashiki H."/>
            <person name="Li W.H."/>
        </authorList>
    </citation>
    <scope>NUCLEOTIDE SEQUENCE [LARGE SCALE GENOMIC DNA]</scope>
    <source>
        <strain evidence="3 4">NI907</strain>
    </source>
</reference>
<dbReference type="GO" id="GO:0016491">
    <property type="term" value="F:oxidoreductase activity"/>
    <property type="evidence" value="ECO:0007669"/>
    <property type="project" value="UniProtKB-KW"/>
</dbReference>
<keyword evidence="3" id="KW-1185">Reference proteome</keyword>
<accession>A0A6P8AU47</accession>
<evidence type="ECO:0000313" key="4">
    <source>
        <dbReference type="RefSeq" id="XP_030978438.1"/>
    </source>
</evidence>
<dbReference type="RefSeq" id="XP_030978438.1">
    <property type="nucleotide sequence ID" value="XM_031128797.1"/>
</dbReference>
<dbReference type="Proteomes" id="UP000515153">
    <property type="component" value="Chromosome V"/>
</dbReference>
<reference evidence="4" key="2">
    <citation type="submission" date="2019-10" db="EMBL/GenBank/DDBJ databases">
        <authorList>
            <consortium name="NCBI Genome Project"/>
        </authorList>
    </citation>
    <scope>NUCLEOTIDE SEQUENCE</scope>
    <source>
        <strain evidence="4">NI907</strain>
    </source>
</reference>
<dbReference type="KEGG" id="pgri:PgNI_08807"/>
<reference evidence="4" key="3">
    <citation type="submission" date="2025-08" db="UniProtKB">
        <authorList>
            <consortium name="RefSeq"/>
        </authorList>
    </citation>
    <scope>IDENTIFICATION</scope>
    <source>
        <strain evidence="4">NI907</strain>
    </source>
</reference>